<evidence type="ECO:0000313" key="1">
    <source>
        <dbReference type="EMBL" id="JAC63337.1"/>
    </source>
</evidence>
<reference evidence="1" key="1">
    <citation type="submission" date="2014-05" db="EMBL/GenBank/DDBJ databases">
        <title>The transcriptome of the halophilic microalga Tetraselmis sp. GSL018 isolated from the Great Salt Lake, Utah.</title>
        <authorList>
            <person name="Jinkerson R.E."/>
            <person name="D'Adamo S."/>
            <person name="Posewitz M.C."/>
        </authorList>
    </citation>
    <scope>NUCLEOTIDE SEQUENCE</scope>
    <source>
        <strain evidence="1">GSL018</strain>
    </source>
</reference>
<protein>
    <submittedName>
        <fullName evidence="1">Uncharacterized protein</fullName>
    </submittedName>
</protein>
<organism evidence="1">
    <name type="scientific">Tetraselmis sp. GSL018</name>
    <dbReference type="NCBI Taxonomy" id="582737"/>
    <lineage>
        <taxon>Eukaryota</taxon>
        <taxon>Viridiplantae</taxon>
        <taxon>Chlorophyta</taxon>
        <taxon>core chlorophytes</taxon>
        <taxon>Chlorodendrophyceae</taxon>
        <taxon>Chlorodendrales</taxon>
        <taxon>Chlorodendraceae</taxon>
        <taxon>Tetraselmis</taxon>
    </lineage>
</organism>
<dbReference type="EMBL" id="GBEZ01023558">
    <property type="protein sequence ID" value="JAC63337.1"/>
    <property type="molecule type" value="Transcribed_RNA"/>
</dbReference>
<gene>
    <name evidence="1" type="ORF">TSPGSL018_20917</name>
</gene>
<accession>A0A061QRP0</accession>
<dbReference type="AlphaFoldDB" id="A0A061QRP0"/>
<feature type="non-terminal residue" evidence="1">
    <location>
        <position position="1"/>
    </location>
</feature>
<proteinExistence type="predicted"/>
<sequence length="102" mass="11803">SLFKDTKDASATKLLQNSIQTPYLLRFWCFKFSNNRPESFLCMGTVQCPVCFCLFSETLIADHVELHFNTKEDIPKTDNDVLVCCEICEDFVSSRELELHSR</sequence>
<feature type="non-terminal residue" evidence="1">
    <location>
        <position position="102"/>
    </location>
</feature>
<name>A0A061QRP0_9CHLO</name>